<evidence type="ECO:0000256" key="4">
    <source>
        <dbReference type="ARBA" id="ARBA00023163"/>
    </source>
</evidence>
<keyword evidence="4" id="KW-0804">Transcription</keyword>
<evidence type="ECO:0000313" key="7">
    <source>
        <dbReference type="EMBL" id="KAG8388201.1"/>
    </source>
</evidence>
<reference evidence="7" key="1">
    <citation type="submission" date="2019-10" db="EMBL/GenBank/DDBJ databases">
        <authorList>
            <person name="Zhang R."/>
            <person name="Pan Y."/>
            <person name="Wang J."/>
            <person name="Ma R."/>
            <person name="Yu S."/>
        </authorList>
    </citation>
    <scope>NUCLEOTIDE SEQUENCE</scope>
    <source>
        <strain evidence="7">LA-IB0</strain>
        <tissue evidence="7">Leaf</tissue>
    </source>
</reference>
<keyword evidence="2" id="KW-0805">Transcription regulation</keyword>
<dbReference type="PROSITE" id="PS50863">
    <property type="entry name" value="B3"/>
    <property type="match status" value="1"/>
</dbReference>
<feature type="domain" description="TF-B3" evidence="6">
    <location>
        <begin position="101"/>
        <end position="159"/>
    </location>
</feature>
<dbReference type="SUPFAM" id="SSF101936">
    <property type="entry name" value="DNA-binding pseudobarrel domain"/>
    <property type="match status" value="1"/>
</dbReference>
<organism evidence="7 8">
    <name type="scientific">Buddleja alternifolia</name>
    <dbReference type="NCBI Taxonomy" id="168488"/>
    <lineage>
        <taxon>Eukaryota</taxon>
        <taxon>Viridiplantae</taxon>
        <taxon>Streptophyta</taxon>
        <taxon>Embryophyta</taxon>
        <taxon>Tracheophyta</taxon>
        <taxon>Spermatophyta</taxon>
        <taxon>Magnoliopsida</taxon>
        <taxon>eudicotyledons</taxon>
        <taxon>Gunneridae</taxon>
        <taxon>Pentapetalae</taxon>
        <taxon>asterids</taxon>
        <taxon>lamiids</taxon>
        <taxon>Lamiales</taxon>
        <taxon>Scrophulariaceae</taxon>
        <taxon>Buddlejeae</taxon>
        <taxon>Buddleja</taxon>
    </lineage>
</organism>
<proteinExistence type="predicted"/>
<evidence type="ECO:0000256" key="2">
    <source>
        <dbReference type="ARBA" id="ARBA00023015"/>
    </source>
</evidence>
<protein>
    <recommendedName>
        <fullName evidence="6">TF-B3 domain-containing protein</fullName>
    </recommendedName>
</protein>
<keyword evidence="3" id="KW-0238">DNA-binding</keyword>
<comment type="subcellular location">
    <subcellularLocation>
        <location evidence="1">Nucleus</location>
    </subcellularLocation>
</comment>
<dbReference type="GO" id="GO:0003677">
    <property type="term" value="F:DNA binding"/>
    <property type="evidence" value="ECO:0007669"/>
    <property type="project" value="UniProtKB-KW"/>
</dbReference>
<keyword evidence="8" id="KW-1185">Reference proteome</keyword>
<evidence type="ECO:0000256" key="3">
    <source>
        <dbReference type="ARBA" id="ARBA00023125"/>
    </source>
</evidence>
<dbReference type="Pfam" id="PF02362">
    <property type="entry name" value="B3"/>
    <property type="match status" value="1"/>
</dbReference>
<dbReference type="Proteomes" id="UP000826271">
    <property type="component" value="Unassembled WGS sequence"/>
</dbReference>
<dbReference type="InterPro" id="IPR015300">
    <property type="entry name" value="DNA-bd_pseudobarrel_sf"/>
</dbReference>
<dbReference type="Gene3D" id="2.40.330.10">
    <property type="entry name" value="DNA-binding pseudobarrel domain"/>
    <property type="match status" value="1"/>
</dbReference>
<sequence>MEYMKNDGSAPRNGSPIQHAEGDYLRVHTLLAWEFIVQRQSRQLVIVGGEWERYSINRAVRCLTRSMTSRLKCIPSNVRNYYNLGGKSKAILTTPTDGQDKWYAKFKWFNHDDGTSNGTFYIAQGWHKFAEDHVIVAGDTCHFELREETVNTIRHNHMATDSVYVHLVGFDSVEPDFGYLGSKGTSRNPREFQWTVIQFPQNVIAADMRILPASNDS</sequence>
<name>A0AAV6Y5S7_9LAMI</name>
<dbReference type="AlphaFoldDB" id="A0AAV6Y5S7"/>
<gene>
    <name evidence="7" type="ORF">BUALT_Bualt02G0101100</name>
</gene>
<evidence type="ECO:0000256" key="5">
    <source>
        <dbReference type="ARBA" id="ARBA00023242"/>
    </source>
</evidence>
<keyword evidence="5" id="KW-0539">Nucleus</keyword>
<evidence type="ECO:0000313" key="8">
    <source>
        <dbReference type="Proteomes" id="UP000826271"/>
    </source>
</evidence>
<evidence type="ECO:0000259" key="6">
    <source>
        <dbReference type="PROSITE" id="PS50863"/>
    </source>
</evidence>
<dbReference type="InterPro" id="IPR003340">
    <property type="entry name" value="B3_DNA-bd"/>
</dbReference>
<evidence type="ECO:0000256" key="1">
    <source>
        <dbReference type="ARBA" id="ARBA00004123"/>
    </source>
</evidence>
<dbReference type="GO" id="GO:0005634">
    <property type="term" value="C:nucleus"/>
    <property type="evidence" value="ECO:0007669"/>
    <property type="project" value="UniProtKB-SubCell"/>
</dbReference>
<dbReference type="EMBL" id="WHWC01000002">
    <property type="protein sequence ID" value="KAG8388201.1"/>
    <property type="molecule type" value="Genomic_DNA"/>
</dbReference>
<accession>A0AAV6Y5S7</accession>
<comment type="caution">
    <text evidence="7">The sequence shown here is derived from an EMBL/GenBank/DDBJ whole genome shotgun (WGS) entry which is preliminary data.</text>
</comment>